<dbReference type="InterPro" id="IPR051393">
    <property type="entry name" value="ABC_transporter_permease"/>
</dbReference>
<dbReference type="InterPro" id="IPR035906">
    <property type="entry name" value="MetI-like_sf"/>
</dbReference>
<dbReference type="PANTHER" id="PTHR30193:SF37">
    <property type="entry name" value="INNER MEMBRANE ABC TRANSPORTER PERMEASE PROTEIN YCJO"/>
    <property type="match status" value="1"/>
</dbReference>
<feature type="domain" description="ABC transmembrane type-1" evidence="8">
    <location>
        <begin position="79"/>
        <end position="298"/>
    </location>
</feature>
<comment type="subcellular location">
    <subcellularLocation>
        <location evidence="1 7">Cell membrane</location>
        <topology evidence="1 7">Multi-pass membrane protein</topology>
    </subcellularLocation>
</comment>
<evidence type="ECO:0000313" key="10">
    <source>
        <dbReference type="Proteomes" id="UP001623591"/>
    </source>
</evidence>
<dbReference type="RefSeq" id="WP_406768861.1">
    <property type="nucleotide sequence ID" value="NZ_JBJHZZ010000002.1"/>
</dbReference>
<dbReference type="EMBL" id="JBJHZZ010000002">
    <property type="protein sequence ID" value="MFL0246393.1"/>
    <property type="molecule type" value="Genomic_DNA"/>
</dbReference>
<keyword evidence="10" id="KW-1185">Reference proteome</keyword>
<feature type="transmembrane region" description="Helical" evidence="7">
    <location>
        <begin position="126"/>
        <end position="146"/>
    </location>
</feature>
<dbReference type="PANTHER" id="PTHR30193">
    <property type="entry name" value="ABC TRANSPORTER PERMEASE PROTEIN"/>
    <property type="match status" value="1"/>
</dbReference>
<keyword evidence="4 7" id="KW-0812">Transmembrane</keyword>
<keyword evidence="3" id="KW-1003">Cell membrane</keyword>
<feature type="transmembrane region" description="Helical" evidence="7">
    <location>
        <begin position="178"/>
        <end position="201"/>
    </location>
</feature>
<comment type="similarity">
    <text evidence="7">Belongs to the binding-protein-dependent transport system permease family.</text>
</comment>
<proteinExistence type="inferred from homology"/>
<dbReference type="CDD" id="cd06261">
    <property type="entry name" value="TM_PBP2"/>
    <property type="match status" value="1"/>
</dbReference>
<evidence type="ECO:0000256" key="5">
    <source>
        <dbReference type="ARBA" id="ARBA00022989"/>
    </source>
</evidence>
<keyword evidence="6 7" id="KW-0472">Membrane</keyword>
<feature type="transmembrane region" description="Helical" evidence="7">
    <location>
        <begin position="20"/>
        <end position="45"/>
    </location>
</feature>
<evidence type="ECO:0000256" key="2">
    <source>
        <dbReference type="ARBA" id="ARBA00022448"/>
    </source>
</evidence>
<dbReference type="Proteomes" id="UP001623591">
    <property type="component" value="Unassembled WGS sequence"/>
</dbReference>
<dbReference type="SUPFAM" id="SSF161098">
    <property type="entry name" value="MetI-like"/>
    <property type="match status" value="1"/>
</dbReference>
<reference evidence="9 10" key="1">
    <citation type="submission" date="2024-11" db="EMBL/GenBank/DDBJ databases">
        <authorList>
            <person name="Heng Y.C."/>
            <person name="Lim A.C.H."/>
            <person name="Lee J.K.Y."/>
            <person name="Kittelmann S."/>
        </authorList>
    </citation>
    <scope>NUCLEOTIDE SEQUENCE [LARGE SCALE GENOMIC DNA]</scope>
    <source>
        <strain evidence="9 10">WILCCON 0185</strain>
    </source>
</reference>
<keyword evidence="2 7" id="KW-0813">Transport</keyword>
<evidence type="ECO:0000313" key="9">
    <source>
        <dbReference type="EMBL" id="MFL0246393.1"/>
    </source>
</evidence>
<evidence type="ECO:0000256" key="3">
    <source>
        <dbReference type="ARBA" id="ARBA00022475"/>
    </source>
</evidence>
<protein>
    <submittedName>
        <fullName evidence="9">Carbohydrate ABC transporter permease</fullName>
    </submittedName>
</protein>
<organism evidence="9 10">
    <name type="scientific">Candidatus Clostridium stratigraminis</name>
    <dbReference type="NCBI Taxonomy" id="3381661"/>
    <lineage>
        <taxon>Bacteria</taxon>
        <taxon>Bacillati</taxon>
        <taxon>Bacillota</taxon>
        <taxon>Clostridia</taxon>
        <taxon>Eubacteriales</taxon>
        <taxon>Clostridiaceae</taxon>
        <taxon>Clostridium</taxon>
    </lineage>
</organism>
<evidence type="ECO:0000259" key="8">
    <source>
        <dbReference type="PROSITE" id="PS50928"/>
    </source>
</evidence>
<gene>
    <name evidence="9" type="ORF">ACJDUG_05275</name>
</gene>
<name>A0ABW8T1M5_9CLOT</name>
<sequence>MLNSTSKLKKRSGKINKNYYGYLFTAPFIIGFLAFSFYPLIYTFYLSFTNMTLMGDGYKLVGLDNFKNLFQDKFFVQALGNTWKIWLINFIPQIGFAMLLSVWFTSTRLKLKFVGVWRAIYYLPNLLMPATIAVLFFNLFSLYGPINQITVRSGIVNGAIDYFRSTGWTQAIVVFVQWWMWFGSTLIILMAGMTSISPSYYESAMVDGASGMQMFRKITLPLLRPILVYTLVTSLVGGMQMFDIPYMLTDGRGSPNGSIMTMNVLMYMKFSSSKGHIGAAASVGIMIFIVTSIAALIVLRLLRDREPKGSKSTAKKAVKGDITA</sequence>
<feature type="transmembrane region" description="Helical" evidence="7">
    <location>
        <begin position="85"/>
        <end position="105"/>
    </location>
</feature>
<feature type="transmembrane region" description="Helical" evidence="7">
    <location>
        <begin position="277"/>
        <end position="302"/>
    </location>
</feature>
<dbReference type="PROSITE" id="PS50928">
    <property type="entry name" value="ABC_TM1"/>
    <property type="match status" value="1"/>
</dbReference>
<accession>A0ABW8T1M5</accession>
<feature type="transmembrane region" description="Helical" evidence="7">
    <location>
        <begin position="222"/>
        <end position="242"/>
    </location>
</feature>
<evidence type="ECO:0000256" key="1">
    <source>
        <dbReference type="ARBA" id="ARBA00004651"/>
    </source>
</evidence>
<comment type="caution">
    <text evidence="9">The sequence shown here is derived from an EMBL/GenBank/DDBJ whole genome shotgun (WGS) entry which is preliminary data.</text>
</comment>
<evidence type="ECO:0000256" key="7">
    <source>
        <dbReference type="RuleBase" id="RU363032"/>
    </source>
</evidence>
<keyword evidence="5 7" id="KW-1133">Transmembrane helix</keyword>
<evidence type="ECO:0000256" key="4">
    <source>
        <dbReference type="ARBA" id="ARBA00022692"/>
    </source>
</evidence>
<dbReference type="Pfam" id="PF00528">
    <property type="entry name" value="BPD_transp_1"/>
    <property type="match status" value="1"/>
</dbReference>
<dbReference type="InterPro" id="IPR000515">
    <property type="entry name" value="MetI-like"/>
</dbReference>
<evidence type="ECO:0000256" key="6">
    <source>
        <dbReference type="ARBA" id="ARBA00023136"/>
    </source>
</evidence>
<dbReference type="Gene3D" id="1.10.3720.10">
    <property type="entry name" value="MetI-like"/>
    <property type="match status" value="1"/>
</dbReference>